<dbReference type="Gene3D" id="1.20.5.4130">
    <property type="match status" value="1"/>
</dbReference>
<dbReference type="EMBL" id="JASCZI010090936">
    <property type="protein sequence ID" value="MED6147904.1"/>
    <property type="molecule type" value="Genomic_DNA"/>
</dbReference>
<accession>A0ABU6THM3</accession>
<dbReference type="PANTHER" id="PTHR36766">
    <property type="entry name" value="PLANT BROAD-SPECTRUM MILDEW RESISTANCE PROTEIN RPW8"/>
    <property type="match status" value="1"/>
</dbReference>
<evidence type="ECO:0000256" key="1">
    <source>
        <dbReference type="ARBA" id="ARBA00022737"/>
    </source>
</evidence>
<evidence type="ECO:0000256" key="2">
    <source>
        <dbReference type="ARBA" id="ARBA00022741"/>
    </source>
</evidence>
<dbReference type="PRINTS" id="PR00364">
    <property type="entry name" value="DISEASERSIST"/>
</dbReference>
<feature type="domain" description="NB-ARC" evidence="5">
    <location>
        <begin position="172"/>
        <end position="227"/>
    </location>
</feature>
<evidence type="ECO:0000259" key="6">
    <source>
        <dbReference type="Pfam" id="PF18052"/>
    </source>
</evidence>
<evidence type="ECO:0000256" key="4">
    <source>
        <dbReference type="ARBA" id="ARBA00022840"/>
    </source>
</evidence>
<dbReference type="InterPro" id="IPR038005">
    <property type="entry name" value="RX-like_CC"/>
</dbReference>
<name>A0ABU6THM3_9FABA</name>
<dbReference type="InterPro" id="IPR027417">
    <property type="entry name" value="P-loop_NTPase"/>
</dbReference>
<dbReference type="SUPFAM" id="SSF52540">
    <property type="entry name" value="P-loop containing nucleoside triphosphate hydrolases"/>
    <property type="match status" value="1"/>
</dbReference>
<dbReference type="Gene3D" id="3.40.50.300">
    <property type="entry name" value="P-loop containing nucleotide triphosphate hydrolases"/>
    <property type="match status" value="2"/>
</dbReference>
<dbReference type="Proteomes" id="UP001341840">
    <property type="component" value="Unassembled WGS sequence"/>
</dbReference>
<keyword evidence="8" id="KW-1185">Reference proteome</keyword>
<dbReference type="InterPro" id="IPR042197">
    <property type="entry name" value="Apaf_helical"/>
</dbReference>
<comment type="caution">
    <text evidence="7">The sequence shown here is derived from an EMBL/GenBank/DDBJ whole genome shotgun (WGS) entry which is preliminary data.</text>
</comment>
<keyword evidence="1" id="KW-0677">Repeat</keyword>
<dbReference type="Pfam" id="PF18052">
    <property type="entry name" value="Rx_N"/>
    <property type="match status" value="1"/>
</dbReference>
<dbReference type="CDD" id="cd14798">
    <property type="entry name" value="RX-CC_like"/>
    <property type="match status" value="1"/>
</dbReference>
<dbReference type="PANTHER" id="PTHR36766:SF42">
    <property type="entry name" value="NB-ARC DOMAIN DISEASE RESISTANCE PROTEIN"/>
    <property type="match status" value="1"/>
</dbReference>
<evidence type="ECO:0000256" key="3">
    <source>
        <dbReference type="ARBA" id="ARBA00022821"/>
    </source>
</evidence>
<protein>
    <submittedName>
        <fullName evidence="7">Uncharacterized protein</fullName>
    </submittedName>
</protein>
<evidence type="ECO:0000259" key="5">
    <source>
        <dbReference type="Pfam" id="PF00931"/>
    </source>
</evidence>
<evidence type="ECO:0000313" key="7">
    <source>
        <dbReference type="EMBL" id="MED6147904.1"/>
    </source>
</evidence>
<feature type="domain" description="NB-ARC" evidence="5">
    <location>
        <begin position="234"/>
        <end position="316"/>
    </location>
</feature>
<reference evidence="7 8" key="1">
    <citation type="journal article" date="2023" name="Plants (Basel)">
        <title>Bridging the Gap: Combining Genomics and Transcriptomics Approaches to Understand Stylosanthes scabra, an Orphan Legume from the Brazilian Caatinga.</title>
        <authorList>
            <person name="Ferreira-Neto J.R.C."/>
            <person name="da Silva M.D."/>
            <person name="Binneck E."/>
            <person name="de Melo N.F."/>
            <person name="da Silva R.H."/>
            <person name="de Melo A.L.T.M."/>
            <person name="Pandolfi V."/>
            <person name="Bustamante F.O."/>
            <person name="Brasileiro-Vidal A.C."/>
            <person name="Benko-Iseppon A.M."/>
        </authorList>
    </citation>
    <scope>NUCLEOTIDE SEQUENCE [LARGE SCALE GENOMIC DNA]</scope>
    <source>
        <tissue evidence="7">Leaves</tissue>
    </source>
</reference>
<dbReference type="Pfam" id="PF00931">
    <property type="entry name" value="NB-ARC"/>
    <property type="match status" value="2"/>
</dbReference>
<keyword evidence="2" id="KW-0547">Nucleotide-binding</keyword>
<feature type="domain" description="Disease resistance N-terminal" evidence="6">
    <location>
        <begin position="5"/>
        <end position="87"/>
    </location>
</feature>
<evidence type="ECO:0000313" key="8">
    <source>
        <dbReference type="Proteomes" id="UP001341840"/>
    </source>
</evidence>
<organism evidence="7 8">
    <name type="scientific">Stylosanthes scabra</name>
    <dbReference type="NCBI Taxonomy" id="79078"/>
    <lineage>
        <taxon>Eukaryota</taxon>
        <taxon>Viridiplantae</taxon>
        <taxon>Streptophyta</taxon>
        <taxon>Embryophyta</taxon>
        <taxon>Tracheophyta</taxon>
        <taxon>Spermatophyta</taxon>
        <taxon>Magnoliopsida</taxon>
        <taxon>eudicotyledons</taxon>
        <taxon>Gunneridae</taxon>
        <taxon>Pentapetalae</taxon>
        <taxon>rosids</taxon>
        <taxon>fabids</taxon>
        <taxon>Fabales</taxon>
        <taxon>Fabaceae</taxon>
        <taxon>Papilionoideae</taxon>
        <taxon>50 kb inversion clade</taxon>
        <taxon>dalbergioids sensu lato</taxon>
        <taxon>Dalbergieae</taxon>
        <taxon>Pterocarpus clade</taxon>
        <taxon>Stylosanthes</taxon>
    </lineage>
</organism>
<gene>
    <name evidence="7" type="ORF">PIB30_048277</name>
</gene>
<proteinExistence type="predicted"/>
<keyword evidence="3" id="KW-0611">Plant defense</keyword>
<dbReference type="InterPro" id="IPR041118">
    <property type="entry name" value="Rx_N"/>
</dbReference>
<dbReference type="Gene3D" id="1.10.8.430">
    <property type="entry name" value="Helical domain of apoptotic protease-activating factors"/>
    <property type="match status" value="1"/>
</dbReference>
<sequence length="389" mass="44269">MAEAVVQIVIDNLTSLIQNEVGLILSFNEDLERMKSTFTAIKAMLQDAEEKQFTSNAVKDWLHKLKDAAYMLDDILDECNTEALELEDGGFNCGGSPGKLQCSCLSSFNPKHVMFRYKTAKKVKMVSERLDQIAKERHDFHFKETVVDTRTGVMARHQTTSLITQPQVYGRQQETDNIIHFLVGDASNSQDLSVYPILGVGGLGKTTLAQLIFNHERVVQHFDLRIWDMELEPLQRRLRDIIETKRYLLVLDDVWDDNQDNWQRLRSILACGAQGASILVTTRLLKVATVLGTMPPHELSMLSGNDCWELFKQRAFGLNEEEREDLVNIGKEIVRKCAGVPLAALALGSLLRFKRGMNLAKQKVSRCMILFMIWHSPFHKKFVALLMML</sequence>
<dbReference type="InterPro" id="IPR002182">
    <property type="entry name" value="NB-ARC"/>
</dbReference>
<keyword evidence="4" id="KW-0067">ATP-binding</keyword>